<dbReference type="GO" id="GO:0071897">
    <property type="term" value="P:DNA biosynthetic process"/>
    <property type="evidence" value="ECO:0007669"/>
    <property type="project" value="UniProtKB-ARBA"/>
</dbReference>
<evidence type="ECO:0000313" key="3">
    <source>
        <dbReference type="Proteomes" id="UP001168821"/>
    </source>
</evidence>
<keyword evidence="3" id="KW-1185">Reference proteome</keyword>
<dbReference type="Gene3D" id="3.60.10.10">
    <property type="entry name" value="Endonuclease/exonuclease/phosphatase"/>
    <property type="match status" value="1"/>
</dbReference>
<dbReference type="AlphaFoldDB" id="A0AA38IIV4"/>
<dbReference type="GO" id="GO:0003824">
    <property type="term" value="F:catalytic activity"/>
    <property type="evidence" value="ECO:0007669"/>
    <property type="project" value="InterPro"/>
</dbReference>
<proteinExistence type="predicted"/>
<dbReference type="Pfam" id="PF00078">
    <property type="entry name" value="RVT_1"/>
    <property type="match status" value="1"/>
</dbReference>
<dbReference type="EMBL" id="JALNTZ010000004">
    <property type="protein sequence ID" value="KAJ3655684.1"/>
    <property type="molecule type" value="Genomic_DNA"/>
</dbReference>
<dbReference type="SUPFAM" id="SSF56219">
    <property type="entry name" value="DNase I-like"/>
    <property type="match status" value="1"/>
</dbReference>
<dbReference type="PANTHER" id="PTHR47510:SF3">
    <property type="entry name" value="ENDO_EXONUCLEASE_PHOSPHATASE DOMAIN-CONTAINING PROTEIN"/>
    <property type="match status" value="1"/>
</dbReference>
<feature type="domain" description="Reverse transcriptase" evidence="1">
    <location>
        <begin position="488"/>
        <end position="736"/>
    </location>
</feature>
<evidence type="ECO:0000313" key="2">
    <source>
        <dbReference type="EMBL" id="KAJ3655684.1"/>
    </source>
</evidence>
<dbReference type="InterPro" id="IPR043502">
    <property type="entry name" value="DNA/RNA_pol_sf"/>
</dbReference>
<reference evidence="2" key="1">
    <citation type="journal article" date="2023" name="G3 (Bethesda)">
        <title>Whole genome assemblies of Zophobas morio and Tenebrio molitor.</title>
        <authorList>
            <person name="Kaur S."/>
            <person name="Stinson S.A."/>
            <person name="diCenzo G.C."/>
        </authorList>
    </citation>
    <scope>NUCLEOTIDE SEQUENCE</scope>
    <source>
        <strain evidence="2">QUZm001</strain>
    </source>
</reference>
<dbReference type="SUPFAM" id="SSF56672">
    <property type="entry name" value="DNA/RNA polymerases"/>
    <property type="match status" value="1"/>
</dbReference>
<comment type="caution">
    <text evidence="2">The sequence shown here is derived from an EMBL/GenBank/DDBJ whole genome shotgun (WGS) entry which is preliminary data.</text>
</comment>
<dbReference type="Proteomes" id="UP001168821">
    <property type="component" value="Unassembled WGS sequence"/>
</dbReference>
<dbReference type="PRINTS" id="PR01345">
    <property type="entry name" value="CERVTRCPTASE"/>
</dbReference>
<dbReference type="PROSITE" id="PS50878">
    <property type="entry name" value="RT_POL"/>
    <property type="match status" value="1"/>
</dbReference>
<accession>A0AA38IIV4</accession>
<gene>
    <name evidence="2" type="ORF">Zmor_014805</name>
</gene>
<evidence type="ECO:0000259" key="1">
    <source>
        <dbReference type="PROSITE" id="PS50878"/>
    </source>
</evidence>
<dbReference type="InterPro" id="IPR000477">
    <property type="entry name" value="RT_dom"/>
</dbReference>
<protein>
    <recommendedName>
        <fullName evidence="1">Reverse transcriptase domain-containing protein</fullName>
    </recommendedName>
</protein>
<dbReference type="InterPro" id="IPR036691">
    <property type="entry name" value="Endo/exonu/phosph_ase_sf"/>
</dbReference>
<sequence length="937" mass="106980">MLQFNNKNNCNYFVSSLVYSNIASLLAKYDELIAFISCNNPSFVLLAETWLSPSIPDSFVSVPNFTLFRSDRINRLGGGVCIYVSDQILSEFSVTPINVNTFGIDSLFLKVSDKNVTFVLGCVYRPPRPVLLADDNNLFSSLSQLAFTHNKFFVFGDFNMPDIAWPLNMSQHFSPSSQLLIDLLVNSNLNQLVNEPTRYRLNQRPSTLDLILTSDDTSLANLNYLNPFGKSDHVTLKLDLQLCFVARSKTVTLQKRIVDFKKADEYLSTVDWATLLNHPSVDTNWESFKNHLKLATDKYSYTITYKASSSKPWIDNKILKLIKKKRSLWRTFKRTGKEDDYKVHRAFSNRVSSIIKDVKHKYEKSIADQKNPKKFYSYIRNKLSGPVRKPQVKDATGHIIEDDCVTANIFAETFAQSFTIEPDADIPNLLTTHNFDCLSGICFSYDLIKDKLHKLDTTKSPGPDGISAKILKECGSSLARPLCMLMKQSFRSGRLPNDWKTATITPVFKKGDKFNAANYRPISLTSAVVKLMECIIYDQLVAFLTAHQVIPREQHGFTPGKSIATNLLCCLDNWTRELDSGGSVDIAYFDFSKAFDRVPKRRLLLKLRHYGIQDSLLRWIESFLSDRIFKVKVGDMFSSPFPVLSGVPQGSVLGPLLFLAYVSDIKDCLISPWAMYADDLKIYNICSNYEVLTKDIATIYNWSLKWLLPINADKCNILYLGSDNPKQTYYINGTELTKCVSLSDMGVIVTSTLTWSEHITKVVKKANKILYLLGKTFAKADVNTVTKLYKTYVRPILEYANCVWVPTLQRDINLLESVQRRATRIPYGQVRPSYPDRLNLMKLPSLADRRVRGDMLTTFQAFTNISSPIRHLFPVNIDGRTRGHRFKLEKDNFRTSIRQTFVTNRVFTEWNALPPEVVESASVPRFKVNYDTFRNRR</sequence>
<dbReference type="Pfam" id="PF14529">
    <property type="entry name" value="Exo_endo_phos_2"/>
    <property type="match status" value="1"/>
</dbReference>
<dbReference type="InterPro" id="IPR005135">
    <property type="entry name" value="Endo/exonuclease/phosphatase"/>
</dbReference>
<dbReference type="PANTHER" id="PTHR47510">
    <property type="entry name" value="REVERSE TRANSCRIPTASE DOMAIN-CONTAINING PROTEIN"/>
    <property type="match status" value="1"/>
</dbReference>
<dbReference type="CDD" id="cd01650">
    <property type="entry name" value="RT_nLTR_like"/>
    <property type="match status" value="1"/>
</dbReference>
<organism evidence="2 3">
    <name type="scientific">Zophobas morio</name>
    <dbReference type="NCBI Taxonomy" id="2755281"/>
    <lineage>
        <taxon>Eukaryota</taxon>
        <taxon>Metazoa</taxon>
        <taxon>Ecdysozoa</taxon>
        <taxon>Arthropoda</taxon>
        <taxon>Hexapoda</taxon>
        <taxon>Insecta</taxon>
        <taxon>Pterygota</taxon>
        <taxon>Neoptera</taxon>
        <taxon>Endopterygota</taxon>
        <taxon>Coleoptera</taxon>
        <taxon>Polyphaga</taxon>
        <taxon>Cucujiformia</taxon>
        <taxon>Tenebrionidae</taxon>
        <taxon>Zophobas</taxon>
    </lineage>
</organism>
<name>A0AA38IIV4_9CUCU</name>